<dbReference type="CDD" id="cd00082">
    <property type="entry name" value="HisKA"/>
    <property type="match status" value="1"/>
</dbReference>
<evidence type="ECO:0000256" key="14">
    <source>
        <dbReference type="ARBA" id="ARBA00023136"/>
    </source>
</evidence>
<dbReference type="Proteomes" id="UP000281813">
    <property type="component" value="Unassembled WGS sequence"/>
</dbReference>
<dbReference type="PANTHER" id="PTHR45528:SF12">
    <property type="entry name" value="SENSOR HISTIDINE KINASE ARSS"/>
    <property type="match status" value="1"/>
</dbReference>
<keyword evidence="7" id="KW-0808">Transferase</keyword>
<comment type="subcellular location">
    <subcellularLocation>
        <location evidence="2">Cell membrane</location>
        <topology evidence="2">Multi-pass membrane protein</topology>
    </subcellularLocation>
</comment>
<dbReference type="InterPro" id="IPR004358">
    <property type="entry name" value="Sig_transdc_His_kin-like_C"/>
</dbReference>
<evidence type="ECO:0000256" key="6">
    <source>
        <dbReference type="ARBA" id="ARBA00022553"/>
    </source>
</evidence>
<feature type="transmembrane region" description="Helical" evidence="15">
    <location>
        <begin position="155"/>
        <end position="182"/>
    </location>
</feature>
<evidence type="ECO:0000256" key="7">
    <source>
        <dbReference type="ARBA" id="ARBA00022679"/>
    </source>
</evidence>
<dbReference type="Pfam" id="PF00672">
    <property type="entry name" value="HAMP"/>
    <property type="match status" value="1"/>
</dbReference>
<evidence type="ECO:0000256" key="9">
    <source>
        <dbReference type="ARBA" id="ARBA00022741"/>
    </source>
</evidence>
<dbReference type="AlphaFoldDB" id="A0A494YSH2"/>
<dbReference type="SMART" id="SM00388">
    <property type="entry name" value="HisKA"/>
    <property type="match status" value="1"/>
</dbReference>
<evidence type="ECO:0000256" key="2">
    <source>
        <dbReference type="ARBA" id="ARBA00004651"/>
    </source>
</evidence>
<dbReference type="Gene3D" id="1.10.287.130">
    <property type="match status" value="1"/>
</dbReference>
<dbReference type="PANTHER" id="PTHR45528">
    <property type="entry name" value="SENSOR HISTIDINE KINASE CPXA"/>
    <property type="match status" value="1"/>
</dbReference>
<evidence type="ECO:0000256" key="12">
    <source>
        <dbReference type="ARBA" id="ARBA00022989"/>
    </source>
</evidence>
<keyword evidence="14 15" id="KW-0472">Membrane</keyword>
<gene>
    <name evidence="18" type="ORF">D8M05_17790</name>
</gene>
<dbReference type="InterPro" id="IPR005467">
    <property type="entry name" value="His_kinase_dom"/>
</dbReference>
<dbReference type="InterPro" id="IPR050398">
    <property type="entry name" value="HssS/ArlS-like"/>
</dbReference>
<feature type="domain" description="Histidine kinase" evidence="16">
    <location>
        <begin position="241"/>
        <end position="451"/>
    </location>
</feature>
<dbReference type="EMBL" id="RBZO01000039">
    <property type="protein sequence ID" value="RKQ12831.1"/>
    <property type="molecule type" value="Genomic_DNA"/>
</dbReference>
<evidence type="ECO:0000256" key="13">
    <source>
        <dbReference type="ARBA" id="ARBA00023012"/>
    </source>
</evidence>
<evidence type="ECO:0000259" key="16">
    <source>
        <dbReference type="PROSITE" id="PS50109"/>
    </source>
</evidence>
<dbReference type="EC" id="2.7.13.3" evidence="3"/>
<dbReference type="InterPro" id="IPR036097">
    <property type="entry name" value="HisK_dim/P_sf"/>
</dbReference>
<protein>
    <recommendedName>
        <fullName evidence="4">Signal transduction histidine-protein kinase ArlS</fullName>
        <ecNumber evidence="3">2.7.13.3</ecNumber>
    </recommendedName>
</protein>
<keyword evidence="12 15" id="KW-1133">Transmembrane helix</keyword>
<dbReference type="GO" id="GO:0005886">
    <property type="term" value="C:plasma membrane"/>
    <property type="evidence" value="ECO:0007669"/>
    <property type="project" value="UniProtKB-SubCell"/>
</dbReference>
<sequence>MKLKTKIQAFSSMFMLLLILLVNTSVYFLFNNMTANSELKQLAVQTDDLVNLLKENPEANSGELIKAYLPSDGMIRVIEENGNMLEEKMRLYEYHDLPGEFSTKESQSIVSVKNNPDIAVVTKPIIWNSGTNAGEIVTLQVSNHLIPLHETMQTLFYVLVVLSFVMLIPTIIAGSVLSRFLLSPIKKLIETMKENTKHGKWKTIDVENRSKDELYEMEMTFNEMIDYLKENYEKQEMFVSNASHELKTPIQIVKGYAQLLKRRGVDRPELLHESIEAIDSEADRMKKLVEQMLSLAKNKETVSMENVNLSSLARDTAATFKGAYGREVNVFDAVGTRNIYANRDQLEQVIYILIDNAIKYSNGKVDVYITELNNEVIVEVEDYGNGISEEEQARIFDRFYRVDKARSRDTGGTGLGLAIAKGITEMHQGDLTVRSEVGEGSTFTLKLPVIVED</sequence>
<dbReference type="InterPro" id="IPR041610">
    <property type="entry name" value="ArlS_N"/>
</dbReference>
<dbReference type="PROSITE" id="PS50109">
    <property type="entry name" value="HIS_KIN"/>
    <property type="match status" value="1"/>
</dbReference>
<evidence type="ECO:0000256" key="11">
    <source>
        <dbReference type="ARBA" id="ARBA00022840"/>
    </source>
</evidence>
<keyword evidence="13" id="KW-0902">Two-component regulatory system</keyword>
<reference evidence="18 19" key="1">
    <citation type="journal article" date="2015" name="Antonie Van Leeuwenhoek">
        <title>Oceanobacillus bengalensis sp. nov., a bacterium isolated from seawater of the Bay of Bengal.</title>
        <authorList>
            <person name="Yongchang O."/>
            <person name="Xiang W."/>
            <person name="Wang G."/>
        </authorList>
    </citation>
    <scope>NUCLEOTIDE SEQUENCE [LARGE SCALE GENOMIC DNA]</scope>
    <source>
        <strain evidence="18 19">MCCC 1K00260</strain>
    </source>
</reference>
<evidence type="ECO:0000256" key="8">
    <source>
        <dbReference type="ARBA" id="ARBA00022692"/>
    </source>
</evidence>
<dbReference type="Pfam" id="PF18719">
    <property type="entry name" value="ArlS_N"/>
    <property type="match status" value="1"/>
</dbReference>
<comment type="catalytic activity">
    <reaction evidence="1">
        <text>ATP + protein L-histidine = ADP + protein N-phospho-L-histidine.</text>
        <dbReference type="EC" id="2.7.13.3"/>
    </reaction>
</comment>
<dbReference type="OrthoDB" id="9786919at2"/>
<dbReference type="Gene3D" id="6.10.340.10">
    <property type="match status" value="1"/>
</dbReference>
<evidence type="ECO:0000313" key="19">
    <source>
        <dbReference type="Proteomes" id="UP000281813"/>
    </source>
</evidence>
<keyword evidence="8 15" id="KW-0812">Transmembrane</keyword>
<keyword evidence="6" id="KW-0597">Phosphoprotein</keyword>
<dbReference type="InterPro" id="IPR036890">
    <property type="entry name" value="HATPase_C_sf"/>
</dbReference>
<dbReference type="GO" id="GO:0005524">
    <property type="term" value="F:ATP binding"/>
    <property type="evidence" value="ECO:0007669"/>
    <property type="project" value="UniProtKB-KW"/>
</dbReference>
<dbReference type="FunFam" id="3.30.565.10:FF:000006">
    <property type="entry name" value="Sensor histidine kinase WalK"/>
    <property type="match status" value="1"/>
</dbReference>
<dbReference type="InterPro" id="IPR003661">
    <property type="entry name" value="HisK_dim/P_dom"/>
</dbReference>
<dbReference type="Gene3D" id="3.30.565.10">
    <property type="entry name" value="Histidine kinase-like ATPase, C-terminal domain"/>
    <property type="match status" value="1"/>
</dbReference>
<dbReference type="CDD" id="cd06225">
    <property type="entry name" value="HAMP"/>
    <property type="match status" value="1"/>
</dbReference>
<dbReference type="GO" id="GO:0000155">
    <property type="term" value="F:phosphorelay sensor kinase activity"/>
    <property type="evidence" value="ECO:0007669"/>
    <property type="project" value="InterPro"/>
</dbReference>
<dbReference type="FunFam" id="1.10.287.130:FF:000001">
    <property type="entry name" value="Two-component sensor histidine kinase"/>
    <property type="match status" value="1"/>
</dbReference>
<feature type="transmembrane region" description="Helical" evidence="15">
    <location>
        <begin position="12"/>
        <end position="30"/>
    </location>
</feature>
<dbReference type="InterPro" id="IPR003594">
    <property type="entry name" value="HATPase_dom"/>
</dbReference>
<keyword evidence="9" id="KW-0547">Nucleotide-binding</keyword>
<comment type="caution">
    <text evidence="18">The sequence shown here is derived from an EMBL/GenBank/DDBJ whole genome shotgun (WGS) entry which is preliminary data.</text>
</comment>
<proteinExistence type="predicted"/>
<keyword evidence="10 18" id="KW-0418">Kinase</keyword>
<evidence type="ECO:0000256" key="10">
    <source>
        <dbReference type="ARBA" id="ARBA00022777"/>
    </source>
</evidence>
<dbReference type="Pfam" id="PF00512">
    <property type="entry name" value="HisKA"/>
    <property type="match status" value="1"/>
</dbReference>
<keyword evidence="11" id="KW-0067">ATP-binding</keyword>
<keyword evidence="5" id="KW-1003">Cell membrane</keyword>
<dbReference type="PRINTS" id="PR00344">
    <property type="entry name" value="BCTRLSENSOR"/>
</dbReference>
<keyword evidence="19" id="KW-1185">Reference proteome</keyword>
<name>A0A494YSH2_9BACI</name>
<dbReference type="SMART" id="SM00387">
    <property type="entry name" value="HATPase_c"/>
    <property type="match status" value="1"/>
</dbReference>
<evidence type="ECO:0000313" key="18">
    <source>
        <dbReference type="EMBL" id="RKQ12831.1"/>
    </source>
</evidence>
<feature type="domain" description="HAMP" evidence="17">
    <location>
        <begin position="179"/>
        <end position="233"/>
    </location>
</feature>
<dbReference type="InterPro" id="IPR003660">
    <property type="entry name" value="HAMP_dom"/>
</dbReference>
<evidence type="ECO:0000259" key="17">
    <source>
        <dbReference type="PROSITE" id="PS50885"/>
    </source>
</evidence>
<evidence type="ECO:0000256" key="15">
    <source>
        <dbReference type="SAM" id="Phobius"/>
    </source>
</evidence>
<dbReference type="SUPFAM" id="SSF55874">
    <property type="entry name" value="ATPase domain of HSP90 chaperone/DNA topoisomerase II/histidine kinase"/>
    <property type="match status" value="1"/>
</dbReference>
<evidence type="ECO:0000256" key="4">
    <source>
        <dbReference type="ARBA" id="ARBA00015735"/>
    </source>
</evidence>
<accession>A0A494YSH2</accession>
<dbReference type="Pfam" id="PF02518">
    <property type="entry name" value="HATPase_c"/>
    <property type="match status" value="1"/>
</dbReference>
<organism evidence="18 19">
    <name type="scientific">Oceanobacillus bengalensis</name>
    <dbReference type="NCBI Taxonomy" id="1435466"/>
    <lineage>
        <taxon>Bacteria</taxon>
        <taxon>Bacillati</taxon>
        <taxon>Bacillota</taxon>
        <taxon>Bacilli</taxon>
        <taxon>Bacillales</taxon>
        <taxon>Bacillaceae</taxon>
        <taxon>Oceanobacillus</taxon>
    </lineage>
</organism>
<dbReference type="SUPFAM" id="SSF47384">
    <property type="entry name" value="Homodimeric domain of signal transducing histidine kinase"/>
    <property type="match status" value="1"/>
</dbReference>
<dbReference type="PROSITE" id="PS50885">
    <property type="entry name" value="HAMP"/>
    <property type="match status" value="1"/>
</dbReference>
<evidence type="ECO:0000256" key="5">
    <source>
        <dbReference type="ARBA" id="ARBA00022475"/>
    </source>
</evidence>
<evidence type="ECO:0000256" key="1">
    <source>
        <dbReference type="ARBA" id="ARBA00000085"/>
    </source>
</evidence>
<evidence type="ECO:0000256" key="3">
    <source>
        <dbReference type="ARBA" id="ARBA00012438"/>
    </source>
</evidence>
<dbReference type="RefSeq" id="WP_121134240.1">
    <property type="nucleotide sequence ID" value="NZ_JBHUFK010000056.1"/>
</dbReference>